<dbReference type="InterPro" id="IPR027726">
    <property type="entry name" value="Trim36_HC-RING"/>
</dbReference>
<keyword evidence="13" id="KW-0206">Cytoskeleton</keyword>
<dbReference type="FunFam" id="4.10.830.40:FF:000001">
    <property type="entry name" value="E3 ubiquitin-protein ligase TRIM9 isoform X1"/>
    <property type="match status" value="1"/>
</dbReference>
<keyword evidence="11" id="KW-0862">Zinc</keyword>
<feature type="compositionally biased region" description="Polar residues" evidence="16">
    <location>
        <begin position="1006"/>
        <end position="1025"/>
    </location>
</feature>
<dbReference type="InterPro" id="IPR003879">
    <property type="entry name" value="Butyrophylin_SPRY"/>
</dbReference>
<comment type="subcellular location">
    <subcellularLocation>
        <location evidence="1">Cytoplasm</location>
        <location evidence="1">Cytoskeleton</location>
    </subcellularLocation>
</comment>
<feature type="region of interest" description="Disordered" evidence="16">
    <location>
        <begin position="896"/>
        <end position="967"/>
    </location>
</feature>
<reference evidence="22 23" key="1">
    <citation type="submission" date="2021-06" db="EMBL/GenBank/DDBJ databases">
        <title>Chromosome-level genome assembly of the red-tail catfish (Hemibagrus wyckioides).</title>
        <authorList>
            <person name="Shao F."/>
        </authorList>
    </citation>
    <scope>NUCLEOTIDE SEQUENCE [LARGE SCALE GENOMIC DNA]</scope>
    <source>
        <strain evidence="22">EC202008001</strain>
        <tissue evidence="22">Blood</tissue>
    </source>
</reference>
<comment type="similarity">
    <text evidence="3">Belongs to the CCSER family.</text>
</comment>
<dbReference type="InterPro" id="IPR047065">
    <property type="entry name" value="TRIM36_Bbox2_Zfn"/>
</dbReference>
<dbReference type="InterPro" id="IPR036116">
    <property type="entry name" value="FN3_sf"/>
</dbReference>
<comment type="caution">
    <text evidence="22">The sequence shown here is derived from an EMBL/GenBank/DDBJ whole genome shotgun (WGS) entry which is preliminary data.</text>
</comment>
<sequence>MSAVSRRSSMGVPIKNIERELICPICKELFTHPLILPCQHSVCHKCVKELLMLNQDDSFSTDAGSECSNPGSPRSRVPSPSMERLDRLVRSGSVSSSPGWRRSSVTPRVTSFPCPGCQRDIELGERGISMLFRNFTLESIVERYRQAARAAVAIMCNLCKPPAVQEATKSCMDCKASYCNECFKLHHPWGTPRAQHEYVGPTTNFRPKVLMCPEHEMEKVNMYCEVCRRPVCHLCKLGGSHANHKVTSMSSAYKVLKEKLSKSIHYLISKEEQVRTQISELDVLIQQTEENGQLAERQAHEHFERLFETLQERKSELLRSIELSRNRRLDKLRSQVDEYQGMLENSGLVGYAQEVLKETDQSCFVQTAKQLHIRIQKATESLKTFQPAANPSFDEFVLDTSKEESLLKDLSFGGVPVPPMIDLSHSRVYNEGLIHWRLPEDSLPTDHHVLEYRKVPAKDEESQWHLTEQVYGSSTVVCDLDSDCRYAFRVRSCRNTIHSPYSPEVSFHTPPAPVFGFLFNEKCGYSTERLRLSKRKDSVDSMAGMTFLLAADRVQTGSYICLDYIIGDTGISHGRHYWAFHVEPSSYMVKVGVVSDSKMSEWFHTPRDTSSPRYDHDSGHDSGSEDTCYELSQPFTLLTVGMGKLFIPKASHNAAVGDHGSRVMPLPQRIGICLDYEAGRVFFYDADSMRCFYERQVDCSGTMYPAFGLMGGGAIHLEEFITAKRLSYMQTEKRRISSDCQIWCLSLMGESGPRRSTLVSRLPIFRRSVRKRQDSLPSSPSSGGVGNGVHTSSPSSTNSSSSSTGKRRSLFRTPSISFHSKRNSELRADSNQLGADNRSRLSEPSFNDGCNNKTRHSFGFGGHKKKLSRSQTEDFEKTSTNRNVFINCISSGTNEGDDSGFLDDVSSKRSSKSKKLLPKSFSAHHRFSKNYSNQVEQNQVKDDAPKTGTPGSWPGELAESSLQSPMVSEDRTTAITPSDFVHVTEDTVSEVDALPVPSPAEVPPENISQGVSTSQTCAKPDQSTVEKPILPDMSQTANTKCESTTVQTEPETQNTEQEQHQDPIEASENELNPELSEESSSNAEPRERTHRNTVLVQQLGKSAGFGKLDSRPSYLRKPHTVSMCSSMSPRREVIRLERRLRSASEGAGGPRLHLNLKEHTCMETSMLAKHRTNSSSSKLGSLDVLNNLGSSELDEDDLMLDLELSDDQRHRHASQEDSSQSLASCLNLLPSPLELPTDQNTAKECRENNREPRPVSLFLPCDDELFSGLETLPFRPMQQDCTAMKTLLLRLRRLLQESTEPSPASSLHSLPISPCSEKSPDFKDPGRDESHSLQQQLKERDELILLLQTELEAARSAQKSMCQKTDKTTQTDPPGPEAVHPSRAIGNSSSSLPRERRSARLSSWGEERHSGGIGTRDPAAVQRRSEQIYSSSSEATTPRKLDHPGPSQIPRAVVSGSSCSLSSDSERHTMARPHSSFSGRLGQPPRGPLSLHMYSRKNVFLQHSLYTTELQALGQQDA</sequence>
<dbReference type="InterPro" id="IPR017907">
    <property type="entry name" value="Znf_RING_CS"/>
</dbReference>
<evidence type="ECO:0000259" key="19">
    <source>
        <dbReference type="PROSITE" id="PS50188"/>
    </source>
</evidence>
<dbReference type="PANTHER" id="PTHR22461">
    <property type="entry name" value="SERINE-RICH COILED-COIL DOMAIN-CONTAINING PROTEIN 2-RELATED"/>
    <property type="match status" value="1"/>
</dbReference>
<dbReference type="Gene3D" id="2.60.40.10">
    <property type="entry name" value="Immunoglobulins"/>
    <property type="match status" value="1"/>
</dbReference>
<dbReference type="InterPro" id="IPR047066">
    <property type="entry name" value="TRIM36_Bbox1_Zfn"/>
</dbReference>
<dbReference type="CDD" id="cd00063">
    <property type="entry name" value="FN3"/>
    <property type="match status" value="1"/>
</dbReference>
<feature type="compositionally biased region" description="Basic residues" evidence="16">
    <location>
        <begin position="909"/>
        <end position="928"/>
    </location>
</feature>
<feature type="coiled-coil region" evidence="15">
    <location>
        <begin position="271"/>
        <end position="327"/>
    </location>
</feature>
<evidence type="ECO:0000256" key="8">
    <source>
        <dbReference type="ARBA" id="ARBA00022737"/>
    </source>
</evidence>
<accession>A0A9D3P1F9</accession>
<feature type="compositionally biased region" description="Polar residues" evidence="16">
    <location>
        <begin position="929"/>
        <end position="938"/>
    </location>
</feature>
<evidence type="ECO:0000259" key="20">
    <source>
        <dbReference type="PROSITE" id="PS50853"/>
    </source>
</evidence>
<dbReference type="OrthoDB" id="10040278at2759"/>
<evidence type="ECO:0000256" key="1">
    <source>
        <dbReference type="ARBA" id="ARBA00004245"/>
    </source>
</evidence>
<dbReference type="InterPro" id="IPR003649">
    <property type="entry name" value="Bbox_C"/>
</dbReference>
<evidence type="ECO:0000259" key="21">
    <source>
        <dbReference type="PROSITE" id="PS51262"/>
    </source>
</evidence>
<feature type="compositionally biased region" description="Polar residues" evidence="16">
    <location>
        <begin position="1033"/>
        <end position="1043"/>
    </location>
</feature>
<dbReference type="SUPFAM" id="SSF49265">
    <property type="entry name" value="Fibronectin type III"/>
    <property type="match status" value="1"/>
</dbReference>
<dbReference type="Pfam" id="PF22586">
    <property type="entry name" value="ANCHR-like_BBOX"/>
    <property type="match status" value="1"/>
</dbReference>
<feature type="compositionally biased region" description="Low complexity" evidence="16">
    <location>
        <begin position="1069"/>
        <end position="1083"/>
    </location>
</feature>
<evidence type="ECO:0000256" key="7">
    <source>
        <dbReference type="ARBA" id="ARBA00022723"/>
    </source>
</evidence>
<protein>
    <recommendedName>
        <fullName evidence="24">RING-type E3 ubiquitin transferase</fullName>
    </recommendedName>
</protein>
<keyword evidence="9 14" id="KW-0863">Zinc-finger</keyword>
<feature type="domain" description="COS" evidence="21">
    <location>
        <begin position="356"/>
        <end position="413"/>
    </location>
</feature>
<keyword evidence="6" id="KW-0493">Microtubule</keyword>
<evidence type="ECO:0000259" key="18">
    <source>
        <dbReference type="PROSITE" id="PS50119"/>
    </source>
</evidence>
<dbReference type="GO" id="GO:0016740">
    <property type="term" value="F:transferase activity"/>
    <property type="evidence" value="ECO:0007669"/>
    <property type="project" value="UniProtKB-KW"/>
</dbReference>
<evidence type="ECO:0000256" key="15">
    <source>
        <dbReference type="SAM" id="Coils"/>
    </source>
</evidence>
<feature type="compositionally biased region" description="Basic and acidic residues" evidence="16">
    <location>
        <begin position="1318"/>
        <end position="1334"/>
    </location>
</feature>
<dbReference type="CDD" id="cd19848">
    <property type="entry name" value="Bbox1_TRIM36_C-I"/>
    <property type="match status" value="1"/>
</dbReference>
<feature type="domain" description="B30.2/SPRY" evidence="19">
    <location>
        <begin position="497"/>
        <end position="725"/>
    </location>
</feature>
<dbReference type="SUPFAM" id="SSF49899">
    <property type="entry name" value="Concanavalin A-like lectins/glucanases"/>
    <property type="match status" value="1"/>
</dbReference>
<keyword evidence="4" id="KW-0963">Cytoplasm</keyword>
<feature type="region of interest" description="Disordered" evidence="16">
    <location>
        <begin position="997"/>
        <end position="1090"/>
    </location>
</feature>
<feature type="compositionally biased region" description="Polar residues" evidence="16">
    <location>
        <begin position="1299"/>
        <end position="1308"/>
    </location>
</feature>
<dbReference type="EMBL" id="JAHKSW010000005">
    <property type="protein sequence ID" value="KAG7332379.1"/>
    <property type="molecule type" value="Genomic_DNA"/>
</dbReference>
<name>A0A9D3P1F9_9TELE</name>
<dbReference type="PROSITE" id="PS50853">
    <property type="entry name" value="FN3"/>
    <property type="match status" value="1"/>
</dbReference>
<dbReference type="Gene3D" id="1.20.5.170">
    <property type="match status" value="1"/>
</dbReference>
<evidence type="ECO:0008006" key="24">
    <source>
        <dbReference type="Google" id="ProtNLM"/>
    </source>
</evidence>
<feature type="region of interest" description="Disordered" evidence="16">
    <location>
        <begin position="1299"/>
        <end position="1334"/>
    </location>
</feature>
<dbReference type="PANTHER" id="PTHR22461:SF1">
    <property type="entry name" value="SERINE-RICH COILED-COIL DOMAIN-CONTAINING PROTEIN 1"/>
    <property type="match status" value="1"/>
</dbReference>
<keyword evidence="7" id="KW-0479">Metal-binding</keyword>
<feature type="region of interest" description="Disordered" evidence="16">
    <location>
        <begin position="61"/>
        <end position="82"/>
    </location>
</feature>
<dbReference type="Gene3D" id="3.30.160.60">
    <property type="entry name" value="Classic Zinc Finger"/>
    <property type="match status" value="1"/>
</dbReference>
<feature type="compositionally biased region" description="Polar residues" evidence="16">
    <location>
        <begin position="842"/>
        <end position="852"/>
    </location>
</feature>
<dbReference type="InterPro" id="IPR029627">
    <property type="entry name" value="CCSER"/>
</dbReference>
<dbReference type="InterPro" id="IPR035727">
    <property type="entry name" value="SPRY/PRY_TRIM36"/>
</dbReference>
<dbReference type="InterPro" id="IPR001841">
    <property type="entry name" value="Znf_RING"/>
</dbReference>
<dbReference type="PRINTS" id="PR01407">
    <property type="entry name" value="BUTYPHLNCDUF"/>
</dbReference>
<dbReference type="PROSITE" id="PS50119">
    <property type="entry name" value="ZF_BBOX"/>
    <property type="match status" value="1"/>
</dbReference>
<feature type="compositionally biased region" description="Low complexity" evidence="16">
    <location>
        <begin position="1044"/>
        <end position="1056"/>
    </location>
</feature>
<gene>
    <name evidence="22" type="ORF">KOW79_004213</name>
</gene>
<feature type="compositionally biased region" description="Polar residues" evidence="16">
    <location>
        <begin position="1427"/>
        <end position="1436"/>
    </location>
</feature>
<evidence type="ECO:0000256" key="13">
    <source>
        <dbReference type="ARBA" id="ARBA00023212"/>
    </source>
</evidence>
<evidence type="ECO:0000256" key="5">
    <source>
        <dbReference type="ARBA" id="ARBA00022679"/>
    </source>
</evidence>
<keyword evidence="8" id="KW-0677">Repeat</keyword>
<dbReference type="Proteomes" id="UP000824219">
    <property type="component" value="Linkage Group LG05"/>
</dbReference>
<dbReference type="PROSITE" id="PS50188">
    <property type="entry name" value="B302_SPRY"/>
    <property type="match status" value="1"/>
</dbReference>
<dbReference type="CDD" id="cd12894">
    <property type="entry name" value="SPRY_PRY_TRIM36"/>
    <property type="match status" value="1"/>
</dbReference>
<feature type="domain" description="Fibronectin type-III" evidence="20">
    <location>
        <begin position="415"/>
        <end position="512"/>
    </location>
</feature>
<evidence type="ECO:0000256" key="2">
    <source>
        <dbReference type="ARBA" id="ARBA00008518"/>
    </source>
</evidence>
<dbReference type="InterPro" id="IPR003877">
    <property type="entry name" value="SPRY_dom"/>
</dbReference>
<evidence type="ECO:0000313" key="22">
    <source>
        <dbReference type="EMBL" id="KAG7332379.1"/>
    </source>
</evidence>
<dbReference type="InterPro" id="IPR000315">
    <property type="entry name" value="Znf_B-box"/>
</dbReference>
<dbReference type="InterPro" id="IPR013083">
    <property type="entry name" value="Znf_RING/FYVE/PHD"/>
</dbReference>
<feature type="region of interest" description="Disordered" evidence="16">
    <location>
        <begin position="770"/>
        <end position="877"/>
    </location>
</feature>
<keyword evidence="12 15" id="KW-0175">Coiled coil</keyword>
<feature type="region of interest" description="Disordered" evidence="16">
    <location>
        <begin position="1357"/>
        <end position="1484"/>
    </location>
</feature>
<dbReference type="Pfam" id="PF13445">
    <property type="entry name" value="zf-RING_UBOX"/>
    <property type="match status" value="1"/>
</dbReference>
<dbReference type="InterPro" id="IPR017903">
    <property type="entry name" value="COS_domain"/>
</dbReference>
<dbReference type="SMART" id="SM00184">
    <property type="entry name" value="RING"/>
    <property type="match status" value="1"/>
</dbReference>
<evidence type="ECO:0000256" key="12">
    <source>
        <dbReference type="ARBA" id="ARBA00023054"/>
    </source>
</evidence>
<dbReference type="InterPro" id="IPR040859">
    <property type="entry name" value="Midline-1_COS"/>
</dbReference>
<dbReference type="GO" id="GO:0008270">
    <property type="term" value="F:zinc ion binding"/>
    <property type="evidence" value="ECO:0007669"/>
    <property type="project" value="UniProtKB-KW"/>
</dbReference>
<evidence type="ECO:0000259" key="17">
    <source>
        <dbReference type="PROSITE" id="PS50089"/>
    </source>
</evidence>
<proteinExistence type="inferred from homology"/>
<keyword evidence="10" id="KW-0833">Ubl conjugation pathway</keyword>
<evidence type="ECO:0000256" key="3">
    <source>
        <dbReference type="ARBA" id="ARBA00010949"/>
    </source>
</evidence>
<dbReference type="PROSITE" id="PS50089">
    <property type="entry name" value="ZF_RING_2"/>
    <property type="match status" value="1"/>
</dbReference>
<dbReference type="Pfam" id="PF00643">
    <property type="entry name" value="zf-B_box"/>
    <property type="match status" value="1"/>
</dbReference>
<evidence type="ECO:0000256" key="16">
    <source>
        <dbReference type="SAM" id="MobiDB-lite"/>
    </source>
</evidence>
<dbReference type="Gene3D" id="4.10.830.40">
    <property type="match status" value="1"/>
</dbReference>
<dbReference type="SMART" id="SM00502">
    <property type="entry name" value="BBC"/>
    <property type="match status" value="1"/>
</dbReference>
<dbReference type="SUPFAM" id="SSF57850">
    <property type="entry name" value="RING/U-box"/>
    <property type="match status" value="1"/>
</dbReference>
<feature type="domain" description="B box-type" evidence="18">
    <location>
        <begin position="207"/>
        <end position="249"/>
    </location>
</feature>
<organism evidence="22 23">
    <name type="scientific">Hemibagrus wyckioides</name>
    <dbReference type="NCBI Taxonomy" id="337641"/>
    <lineage>
        <taxon>Eukaryota</taxon>
        <taxon>Metazoa</taxon>
        <taxon>Chordata</taxon>
        <taxon>Craniata</taxon>
        <taxon>Vertebrata</taxon>
        <taxon>Euteleostomi</taxon>
        <taxon>Actinopterygii</taxon>
        <taxon>Neopterygii</taxon>
        <taxon>Teleostei</taxon>
        <taxon>Ostariophysi</taxon>
        <taxon>Siluriformes</taxon>
        <taxon>Bagridae</taxon>
        <taxon>Hemibagrus</taxon>
    </lineage>
</organism>
<evidence type="ECO:0000256" key="9">
    <source>
        <dbReference type="ARBA" id="ARBA00022771"/>
    </source>
</evidence>
<dbReference type="CDD" id="cd16756">
    <property type="entry name" value="RING-HC_TRIM36_C-I"/>
    <property type="match status" value="1"/>
</dbReference>
<dbReference type="PROSITE" id="PS51262">
    <property type="entry name" value="COS"/>
    <property type="match status" value="1"/>
</dbReference>
<keyword evidence="5" id="KW-0808">Transferase</keyword>
<dbReference type="Gene3D" id="3.30.40.10">
    <property type="entry name" value="Zinc/RING finger domain, C3HC4 (zinc finger)"/>
    <property type="match status" value="1"/>
</dbReference>
<dbReference type="InterPro" id="IPR013320">
    <property type="entry name" value="ConA-like_dom_sf"/>
</dbReference>
<dbReference type="GO" id="GO:0005874">
    <property type="term" value="C:microtubule"/>
    <property type="evidence" value="ECO:0007669"/>
    <property type="project" value="UniProtKB-KW"/>
</dbReference>
<evidence type="ECO:0000256" key="14">
    <source>
        <dbReference type="PROSITE-ProRule" id="PRU00024"/>
    </source>
</evidence>
<dbReference type="Gene3D" id="2.60.120.920">
    <property type="match status" value="1"/>
</dbReference>
<feature type="compositionally biased region" description="Low complexity" evidence="16">
    <location>
        <begin position="68"/>
        <end position="81"/>
    </location>
</feature>
<evidence type="ECO:0000256" key="4">
    <source>
        <dbReference type="ARBA" id="ARBA00022490"/>
    </source>
</evidence>
<dbReference type="SUPFAM" id="SSF57845">
    <property type="entry name" value="B-box zinc-binding domain"/>
    <property type="match status" value="1"/>
</dbReference>
<dbReference type="Pfam" id="PF18568">
    <property type="entry name" value="COS"/>
    <property type="match status" value="1"/>
</dbReference>
<evidence type="ECO:0000256" key="11">
    <source>
        <dbReference type="ARBA" id="ARBA00022833"/>
    </source>
</evidence>
<dbReference type="PROSITE" id="PS00518">
    <property type="entry name" value="ZF_RING_1"/>
    <property type="match status" value="1"/>
</dbReference>
<dbReference type="InterPro" id="IPR001870">
    <property type="entry name" value="B30.2/SPRY"/>
</dbReference>
<dbReference type="InterPro" id="IPR013783">
    <property type="entry name" value="Ig-like_fold"/>
</dbReference>
<dbReference type="SMART" id="SM00336">
    <property type="entry name" value="BBOX"/>
    <property type="match status" value="1"/>
</dbReference>
<keyword evidence="23" id="KW-1185">Reference proteome</keyword>
<dbReference type="Pfam" id="PF00622">
    <property type="entry name" value="SPRY"/>
    <property type="match status" value="1"/>
</dbReference>
<evidence type="ECO:0000256" key="6">
    <source>
        <dbReference type="ARBA" id="ARBA00022701"/>
    </source>
</evidence>
<evidence type="ECO:0000256" key="10">
    <source>
        <dbReference type="ARBA" id="ARBA00022786"/>
    </source>
</evidence>
<feature type="domain" description="RING-type" evidence="17">
    <location>
        <begin position="23"/>
        <end position="67"/>
    </location>
</feature>
<feature type="compositionally biased region" description="Low complexity" evidence="16">
    <location>
        <begin position="777"/>
        <end position="804"/>
    </location>
</feature>
<dbReference type="CDD" id="cd19778">
    <property type="entry name" value="Bbox2_TRIM36_C-I"/>
    <property type="match status" value="1"/>
</dbReference>
<dbReference type="InterPro" id="IPR027370">
    <property type="entry name" value="Znf-RING_euk"/>
</dbReference>
<comment type="similarity">
    <text evidence="2">Belongs to the TRIM/RBCC family.</text>
</comment>
<evidence type="ECO:0000313" key="23">
    <source>
        <dbReference type="Proteomes" id="UP000824219"/>
    </source>
</evidence>
<dbReference type="InterPro" id="IPR043136">
    <property type="entry name" value="B30.2/SPRY_sf"/>
</dbReference>
<dbReference type="InterPro" id="IPR003961">
    <property type="entry name" value="FN3_dom"/>
</dbReference>